<dbReference type="Pfam" id="PF05658">
    <property type="entry name" value="YadA_head"/>
    <property type="match status" value="8"/>
</dbReference>
<dbReference type="InterPro" id="IPR008640">
    <property type="entry name" value="Adhesin_Head_dom"/>
</dbReference>
<dbReference type="InterPro" id="IPR011049">
    <property type="entry name" value="Serralysin-like_metalloprot_C"/>
</dbReference>
<feature type="domain" description="Trimeric autotransporter adhesin YadA-like head" evidence="12">
    <location>
        <begin position="136"/>
        <end position="157"/>
    </location>
</feature>
<feature type="domain" description="Trimeric autotransporter adhesin YadA-like head" evidence="12">
    <location>
        <begin position="415"/>
        <end position="441"/>
    </location>
</feature>
<feature type="domain" description="Trimeric autotransporter adhesin YadA-like head" evidence="12">
    <location>
        <begin position="530"/>
        <end position="556"/>
    </location>
</feature>
<comment type="similarity">
    <text evidence="3">Belongs to the autotransporter-2 (AT-2) (TC 1.B.40) family.</text>
</comment>
<evidence type="ECO:0000259" key="13">
    <source>
        <dbReference type="Pfam" id="PF05662"/>
    </source>
</evidence>
<dbReference type="eggNOG" id="COG5295">
    <property type="taxonomic scope" value="Bacteria"/>
</dbReference>
<dbReference type="SUPFAM" id="SSF101967">
    <property type="entry name" value="Adhesin YadA, collagen-binding domain"/>
    <property type="match status" value="4"/>
</dbReference>
<dbReference type="Pfam" id="PF13018">
    <property type="entry name" value="ESPR"/>
    <property type="match status" value="1"/>
</dbReference>
<evidence type="ECO:0000259" key="14">
    <source>
        <dbReference type="Pfam" id="PF13018"/>
    </source>
</evidence>
<evidence type="ECO:0000256" key="6">
    <source>
        <dbReference type="ARBA" id="ARBA00022692"/>
    </source>
</evidence>
<dbReference type="SUPFAM" id="SSF54523">
    <property type="entry name" value="Pili subunits"/>
    <property type="match status" value="1"/>
</dbReference>
<keyword evidence="5" id="KW-1134">Transmembrane beta strand</keyword>
<dbReference type="Proteomes" id="UP000029629">
    <property type="component" value="Unassembled WGS sequence"/>
</dbReference>
<dbReference type="InterPro" id="IPR045584">
    <property type="entry name" value="Pilin-like"/>
</dbReference>
<evidence type="ECO:0000256" key="2">
    <source>
        <dbReference type="ARBA" id="ARBA00004442"/>
    </source>
</evidence>
<organism evidence="15 16">
    <name type="scientific">Oligella urethralis DNF00040</name>
    <dbReference type="NCBI Taxonomy" id="1401065"/>
    <lineage>
        <taxon>Bacteria</taxon>
        <taxon>Pseudomonadati</taxon>
        <taxon>Pseudomonadota</taxon>
        <taxon>Betaproteobacteria</taxon>
        <taxon>Burkholderiales</taxon>
        <taxon>Alcaligenaceae</taxon>
        <taxon>Oligella</taxon>
    </lineage>
</organism>
<comment type="subcellular location">
    <subcellularLocation>
        <location evidence="2">Cell outer membrane</location>
    </subcellularLocation>
    <subcellularLocation>
        <location evidence="1">Cell surface</location>
    </subcellularLocation>
</comment>
<keyword evidence="7" id="KW-0732">Signal</keyword>
<evidence type="ECO:0000256" key="7">
    <source>
        <dbReference type="ARBA" id="ARBA00022729"/>
    </source>
</evidence>
<dbReference type="GO" id="GO:0009279">
    <property type="term" value="C:cell outer membrane"/>
    <property type="evidence" value="ECO:0007669"/>
    <property type="project" value="UniProtKB-SubCell"/>
</dbReference>
<evidence type="ECO:0000256" key="5">
    <source>
        <dbReference type="ARBA" id="ARBA00022452"/>
    </source>
</evidence>
<sequence>MNKIYRSIYNESLGAWVAAPEFTIAKAKKNSSNIGSGLKTHFGFAVTTLAAGIALAWGAQVVAAPLNIILMGDDATNECSYLIDGKVGKNCSDLQSPPDTKPGNNSITIGNGAQALAKGSISIGKNATVTTDAFEAIVIGEEAQAKARRTVAIGYNAQTHTVGAVAIGSESQAKGQDAVSLGKDAGKGSEGVRFTSIGGLSGQNSFGDHNIVIGSKAGNNIGTQDNPSPQNIYIGLNAGNNSKASATGFPGYIKAKGHNIGIGNDAGTVVTGDLNVGIGQLAGKFTKGSANTAMGALSGLQVKGERNVAIGAFAGGQVYGDFNIAIGDSAGGGLLSSDEKRIKRSTSIGRSAKAYAHDAIALGTDAKAGIKDESETKRGAIAIGTGAEATARQSIALGSAWRDDNKILEERHTKATGYKSIAFGSGSQSEGSQSIAIGINADAKDSYSLAIGDAVKAEKEESIAIGHGARSTGAIQNVAIGSRSAVDGRLSLAIGQGAEALTTEGRATAVGAGTKASSQFATALGTFAAATAHGSSSIGPLSTASANFSTALGYRSEVTASDIVTGGKTKFSNVDVNEGAIGVVSVGRSGSMYTGAPNTTPRRIINVQGGINDTDAVNVLQLQTVYDELKNLYNSGGNGGTGNGGGQFGLSDENNKEFKQDLDTTAQIVGAGGITTTVIDTADGKKALEVGFSNDILIGGPGKDGKDGKDGSIGVKGADGKSGVAINGKDGSIGLTGPAGADGKSPEAVIRVKDGKPGINGKDGETMTRIVYTTPDGKEQQVATLSDGLKFAGNDGLVARELGQTLNIVGGAARADSTYSTTNVTTVASGDKLEIQMADSPKFSGEVQAEGGISITDHLTVNPGTTVNMGGNRITNVGPAKEDSDAATLGQVKELTRNLSNGYNALQRNIEKVRRDSNAGTAAAIAVAGLGQPYQPGQNMVSLGSGVWRGETGYALGVSTISDNGKWLLKGAVTGSGRGGVGGSASINYAW</sequence>
<dbReference type="RefSeq" id="WP_036557211.1">
    <property type="nucleotide sequence ID" value="NZ_JRNI01000005.1"/>
</dbReference>
<evidence type="ECO:0000259" key="11">
    <source>
        <dbReference type="Pfam" id="PF03895"/>
    </source>
</evidence>
<dbReference type="AlphaFoldDB" id="A0A096AP15"/>
<gene>
    <name evidence="15" type="ORF">HMPREF2130_01050</name>
</gene>
<dbReference type="CDD" id="cd12820">
    <property type="entry name" value="LbR_YadA-like"/>
    <property type="match status" value="2"/>
</dbReference>
<evidence type="ECO:0000313" key="15">
    <source>
        <dbReference type="EMBL" id="KGF32367.1"/>
    </source>
</evidence>
<feature type="domain" description="Trimeric autotransporter adhesin YadA-like head" evidence="12">
    <location>
        <begin position="378"/>
        <end position="399"/>
    </location>
</feature>
<evidence type="ECO:0000256" key="1">
    <source>
        <dbReference type="ARBA" id="ARBA00004241"/>
    </source>
</evidence>
<dbReference type="InterPro" id="IPR008635">
    <property type="entry name" value="Coiled_stalk_dom"/>
</dbReference>
<feature type="domain" description="Trimeric autotransporter adhesin YadA-like head" evidence="12">
    <location>
        <begin position="344"/>
        <end position="366"/>
    </location>
</feature>
<feature type="domain" description="Trimeric autotransporter adhesin YadA-like head" evidence="12">
    <location>
        <begin position="163"/>
        <end position="185"/>
    </location>
</feature>
<keyword evidence="4" id="KW-0813">Transport</keyword>
<dbReference type="EMBL" id="JRNI01000005">
    <property type="protein sequence ID" value="KGF32367.1"/>
    <property type="molecule type" value="Genomic_DNA"/>
</dbReference>
<reference evidence="15 16" key="1">
    <citation type="submission" date="2014-07" db="EMBL/GenBank/DDBJ databases">
        <authorList>
            <person name="McCorrison J."/>
            <person name="Sanka R."/>
            <person name="Torralba M."/>
            <person name="Gillis M."/>
            <person name="Haft D.H."/>
            <person name="Methe B."/>
            <person name="Sutton G."/>
            <person name="Nelson K.E."/>
        </authorList>
    </citation>
    <scope>NUCLEOTIDE SEQUENCE [LARGE SCALE GENOMIC DNA]</scope>
    <source>
        <strain evidence="15 16">DNF00040</strain>
    </source>
</reference>
<protein>
    <submittedName>
        <fullName evidence="15">Uncharacterized protein</fullName>
    </submittedName>
</protein>
<keyword evidence="10" id="KW-0998">Cell outer membrane</keyword>
<dbReference type="Pfam" id="PF03895">
    <property type="entry name" value="YadA_anchor"/>
    <property type="match status" value="1"/>
</dbReference>
<dbReference type="InterPro" id="IPR005594">
    <property type="entry name" value="YadA_C"/>
</dbReference>
<comment type="caution">
    <text evidence="15">The sequence shown here is derived from an EMBL/GenBank/DDBJ whole genome shotgun (WGS) entry which is preliminary data.</text>
</comment>
<keyword evidence="8" id="KW-0653">Protein transport</keyword>
<feature type="domain" description="Trimeric autotransporter adhesin YadA-like head" evidence="12">
    <location>
        <begin position="103"/>
        <end position="127"/>
    </location>
</feature>
<feature type="domain" description="Trimeric autotransporter adhesin YadA-like head" evidence="12">
    <location>
        <begin position="507"/>
        <end position="528"/>
    </location>
</feature>
<evidence type="ECO:0000256" key="10">
    <source>
        <dbReference type="ARBA" id="ARBA00023237"/>
    </source>
</evidence>
<evidence type="ECO:0000256" key="4">
    <source>
        <dbReference type="ARBA" id="ARBA00022448"/>
    </source>
</evidence>
<dbReference type="GO" id="GO:0009986">
    <property type="term" value="C:cell surface"/>
    <property type="evidence" value="ECO:0007669"/>
    <property type="project" value="UniProtKB-SubCell"/>
</dbReference>
<keyword evidence="9" id="KW-0472">Membrane</keyword>
<evidence type="ECO:0000259" key="12">
    <source>
        <dbReference type="Pfam" id="PF05658"/>
    </source>
</evidence>
<feature type="domain" description="Trimeric autotransporter adhesin YadA-like C-terminal membrane anchor" evidence="11">
    <location>
        <begin position="932"/>
        <end position="991"/>
    </location>
</feature>
<evidence type="ECO:0000256" key="9">
    <source>
        <dbReference type="ARBA" id="ARBA00023136"/>
    </source>
</evidence>
<dbReference type="InterPro" id="IPR024973">
    <property type="entry name" value="ESPR"/>
</dbReference>
<dbReference type="GO" id="GO:0015031">
    <property type="term" value="P:protein transport"/>
    <property type="evidence" value="ECO:0007669"/>
    <property type="project" value="UniProtKB-KW"/>
</dbReference>
<accession>A0A096AP15</accession>
<evidence type="ECO:0000256" key="3">
    <source>
        <dbReference type="ARBA" id="ARBA00005848"/>
    </source>
</evidence>
<feature type="domain" description="ESPR" evidence="14">
    <location>
        <begin position="1"/>
        <end position="47"/>
    </location>
</feature>
<dbReference type="Gene3D" id="3.30.1300.30">
    <property type="entry name" value="GSPII I/J protein-like"/>
    <property type="match status" value="1"/>
</dbReference>
<proteinExistence type="inferred from homology"/>
<keyword evidence="16" id="KW-1185">Reference proteome</keyword>
<evidence type="ECO:0000313" key="16">
    <source>
        <dbReference type="Proteomes" id="UP000029629"/>
    </source>
</evidence>
<name>A0A096AP15_9BURK</name>
<keyword evidence="6" id="KW-0812">Transmembrane</keyword>
<evidence type="ECO:0000256" key="8">
    <source>
        <dbReference type="ARBA" id="ARBA00022927"/>
    </source>
</evidence>
<dbReference type="OrthoDB" id="1632057at2"/>
<dbReference type="Pfam" id="PF05662">
    <property type="entry name" value="YadA_stalk"/>
    <property type="match status" value="2"/>
</dbReference>
<feature type="domain" description="Trimeric autotransporter adhesin YadA-like stalk" evidence="13">
    <location>
        <begin position="603"/>
        <end position="642"/>
    </location>
</feature>
<dbReference type="Gene3D" id="2.150.10.10">
    <property type="entry name" value="Serralysin-like metalloprotease, C-terminal"/>
    <property type="match status" value="4"/>
</dbReference>
<feature type="domain" description="Trimeric autotransporter adhesin YadA-like stalk" evidence="13">
    <location>
        <begin position="873"/>
        <end position="909"/>
    </location>
</feature>